<dbReference type="Proteomes" id="UP000515847">
    <property type="component" value="Chromosome"/>
</dbReference>
<organism evidence="1 2">
    <name type="scientific">Thermanaerosceptrum fracticalcis</name>
    <dbReference type="NCBI Taxonomy" id="1712410"/>
    <lineage>
        <taxon>Bacteria</taxon>
        <taxon>Bacillati</taxon>
        <taxon>Bacillota</taxon>
        <taxon>Clostridia</taxon>
        <taxon>Eubacteriales</taxon>
        <taxon>Peptococcaceae</taxon>
        <taxon>Thermanaerosceptrum</taxon>
    </lineage>
</organism>
<protein>
    <submittedName>
        <fullName evidence="1">Uncharacterized protein</fullName>
    </submittedName>
</protein>
<dbReference type="AlphaFoldDB" id="A0A7G6E1A7"/>
<evidence type="ECO:0000313" key="2">
    <source>
        <dbReference type="Proteomes" id="UP000515847"/>
    </source>
</evidence>
<name>A0A7G6E1A7_THEFR</name>
<accession>A0A7G6E1A7</accession>
<gene>
    <name evidence="1" type="ORF">BR63_05745</name>
</gene>
<reference evidence="1 2" key="1">
    <citation type="journal article" date="2019" name="Front. Microbiol.">
        <title>Thermoanaerosceptrum fracticalcis gen. nov. sp. nov., a Novel Fumarate-Fermenting Microorganism From a Deep Fractured Carbonate Aquifer of the US Great Basin.</title>
        <authorList>
            <person name="Hamilton-Brehm S.D."/>
            <person name="Stewart L.E."/>
            <person name="Zavarin M."/>
            <person name="Caldwell M."/>
            <person name="Lawson P.A."/>
            <person name="Onstott T.C."/>
            <person name="Grzymski J."/>
            <person name="Neveux I."/>
            <person name="Lollar B.S."/>
            <person name="Russell C.E."/>
            <person name="Moser D.P."/>
        </authorList>
    </citation>
    <scope>NUCLEOTIDE SEQUENCE [LARGE SCALE GENOMIC DNA]</scope>
    <source>
        <strain evidence="1 2">DRI-13</strain>
    </source>
</reference>
<evidence type="ECO:0000313" key="1">
    <source>
        <dbReference type="EMBL" id="QNB45861.1"/>
    </source>
</evidence>
<proteinExistence type="predicted"/>
<sequence length="142" mass="15846">MSEVEKVLNELGMSINELVDIAIAKSKGRVAILPCRPGDRVYTISRTDCPCEICIHGKEVGYSALDCVRQHKDYECPPPQYTIQIHICEGFAIHGDADGNPIVSNPGEWGYEGLEQFYGCDGNIYYDYEAVKEAVKTLRNNN</sequence>
<keyword evidence="2" id="KW-1185">Reference proteome</keyword>
<dbReference type="KEGG" id="tfr:BR63_05745"/>
<dbReference type="RefSeq" id="WP_187142844.1">
    <property type="nucleotide sequence ID" value="NZ_CP045798.1"/>
</dbReference>
<dbReference type="EMBL" id="CP045798">
    <property type="protein sequence ID" value="QNB45861.1"/>
    <property type="molecule type" value="Genomic_DNA"/>
</dbReference>